<dbReference type="AlphaFoldDB" id="A0A6G0VPV1"/>
<organism evidence="2 3">
    <name type="scientific">Aphis craccivora</name>
    <name type="common">Cowpea aphid</name>
    <dbReference type="NCBI Taxonomy" id="307492"/>
    <lineage>
        <taxon>Eukaryota</taxon>
        <taxon>Metazoa</taxon>
        <taxon>Ecdysozoa</taxon>
        <taxon>Arthropoda</taxon>
        <taxon>Hexapoda</taxon>
        <taxon>Insecta</taxon>
        <taxon>Pterygota</taxon>
        <taxon>Neoptera</taxon>
        <taxon>Paraneoptera</taxon>
        <taxon>Hemiptera</taxon>
        <taxon>Sternorrhyncha</taxon>
        <taxon>Aphidomorpha</taxon>
        <taxon>Aphidoidea</taxon>
        <taxon>Aphididae</taxon>
        <taxon>Aphidini</taxon>
        <taxon>Aphis</taxon>
        <taxon>Aphis</taxon>
    </lineage>
</organism>
<dbReference type="Pfam" id="PF21788">
    <property type="entry name" value="TNP-like_GBD"/>
    <property type="match status" value="1"/>
</dbReference>
<proteinExistence type="predicted"/>
<gene>
    <name evidence="2" type="ORF">FWK35_00035913</name>
</gene>
<dbReference type="EMBL" id="VUJU01013440">
    <property type="protein sequence ID" value="KAF0704869.1"/>
    <property type="molecule type" value="Genomic_DNA"/>
</dbReference>
<feature type="domain" description="Transposable element P transposase-like GTP-binding insertion" evidence="1">
    <location>
        <begin position="29"/>
        <end position="156"/>
    </location>
</feature>
<accession>A0A6G0VPV1</accession>
<reference evidence="2 3" key="1">
    <citation type="submission" date="2019-08" db="EMBL/GenBank/DDBJ databases">
        <title>Whole genome of Aphis craccivora.</title>
        <authorList>
            <person name="Voronova N.V."/>
            <person name="Shulinski R.S."/>
            <person name="Bandarenka Y.V."/>
            <person name="Zhorov D.G."/>
            <person name="Warner D."/>
        </authorList>
    </citation>
    <scope>NUCLEOTIDE SEQUENCE [LARGE SCALE GENOMIC DNA]</scope>
    <source>
        <strain evidence="2">180601</strain>
        <tissue evidence="2">Whole Body</tissue>
    </source>
</reference>
<dbReference type="OrthoDB" id="6627680at2759"/>
<protein>
    <recommendedName>
        <fullName evidence="1">Transposable element P transposase-like GTP-binding insertion domain-containing protein</fullName>
    </recommendedName>
</protein>
<evidence type="ECO:0000313" key="3">
    <source>
        <dbReference type="Proteomes" id="UP000478052"/>
    </source>
</evidence>
<dbReference type="Proteomes" id="UP000478052">
    <property type="component" value="Unassembled WGS sequence"/>
</dbReference>
<comment type="caution">
    <text evidence="2">The sequence shown here is derived from an EMBL/GenBank/DDBJ whole genome shotgun (WGS) entry which is preliminary data.</text>
</comment>
<evidence type="ECO:0000259" key="1">
    <source>
        <dbReference type="Pfam" id="PF21788"/>
    </source>
</evidence>
<name>A0A6G0VPV1_APHCR</name>
<sequence>MQVTPAKPNFEHPSISGGIVLCFADIPNLLKLIINHLLDNDLTHADGHIINRNPLDNLVEIQTAQLKPVWKPLIYDIFIYTYIIIKNLLDVKGSERQNVKATARVLSSNTTKAILLVGDNNLFNGTGAKKCYKITSNFVQMVSNWFDIHNSNNQFGPLPSFGKDLEF</sequence>
<evidence type="ECO:0000313" key="2">
    <source>
        <dbReference type="EMBL" id="KAF0704869.1"/>
    </source>
</evidence>
<dbReference type="InterPro" id="IPR048366">
    <property type="entry name" value="TNP-like_GBD"/>
</dbReference>
<keyword evidence="3" id="KW-1185">Reference proteome</keyword>